<comment type="caution">
    <text evidence="1">The sequence shown here is derived from an EMBL/GenBank/DDBJ whole genome shotgun (WGS) entry which is preliminary data.</text>
</comment>
<evidence type="ECO:0000313" key="2">
    <source>
        <dbReference type="Proteomes" id="UP000286097"/>
    </source>
</evidence>
<dbReference type="AlphaFoldDB" id="A0A3R8CUS6"/>
<gene>
    <name evidence="1" type="ORF">DD237_006661</name>
</gene>
<evidence type="ECO:0000313" key="1">
    <source>
        <dbReference type="EMBL" id="RQM14652.1"/>
    </source>
</evidence>
<organism evidence="1 2">
    <name type="scientific">Peronospora effusa</name>
    <dbReference type="NCBI Taxonomy" id="542832"/>
    <lineage>
        <taxon>Eukaryota</taxon>
        <taxon>Sar</taxon>
        <taxon>Stramenopiles</taxon>
        <taxon>Oomycota</taxon>
        <taxon>Peronosporomycetes</taxon>
        <taxon>Peronosporales</taxon>
        <taxon>Peronosporaceae</taxon>
        <taxon>Peronospora</taxon>
    </lineage>
</organism>
<name>A0A3R8CUS6_9STRA</name>
<proteinExistence type="predicted"/>
<protein>
    <submittedName>
        <fullName evidence="1">Uncharacterized protein</fullName>
    </submittedName>
</protein>
<dbReference type="VEuPathDB" id="FungiDB:DD237_006661"/>
<accession>A0A3R8CUS6</accession>
<reference evidence="1 2" key="1">
    <citation type="submission" date="2018-06" db="EMBL/GenBank/DDBJ databases">
        <title>Comparative genomics of downy mildews reveals potential adaptations to biotrophy.</title>
        <authorList>
            <person name="Fletcher K."/>
            <person name="Klosterman S.J."/>
            <person name="Derevnina L."/>
            <person name="Martin F."/>
            <person name="Koike S."/>
            <person name="Reyes Chin-Wo S."/>
            <person name="Mou B."/>
            <person name="Michelmore R."/>
        </authorList>
    </citation>
    <scope>NUCLEOTIDE SEQUENCE [LARGE SCALE GENOMIC DNA]</scope>
    <source>
        <strain evidence="1 2">R13</strain>
    </source>
</reference>
<dbReference type="EMBL" id="QKXF01000192">
    <property type="protein sequence ID" value="RQM14652.1"/>
    <property type="molecule type" value="Genomic_DNA"/>
</dbReference>
<dbReference type="Proteomes" id="UP000286097">
    <property type="component" value="Unassembled WGS sequence"/>
</dbReference>
<sequence length="93" mass="10236">MSAGGAVNSLRFFFQANVDFQRCQPAVVDRRAETQREAPKFERPVPTPSVVAQLQEVDRRMTFVEHDASHARELAEAAESLAEDVSCAIAGFA</sequence>